<name>A0AA96F873_9MICO</name>
<dbReference type="PANTHER" id="PTHR35401">
    <property type="entry name" value="COPG FAMILY HELIX-TURN-HELIX PROTEIN-RELATED-RELATED"/>
    <property type="match status" value="1"/>
</dbReference>
<reference evidence="7 9" key="1">
    <citation type="submission" date="2023-09" db="EMBL/GenBank/DDBJ databases">
        <title>Demequina sp. a novel bacteria isolated from Capsicum annuum.</title>
        <authorList>
            <person name="Humaira Z."/>
            <person name="Lee J."/>
            <person name="Cho D."/>
        </authorList>
    </citation>
    <scope>NUCLEOTIDE SEQUENCE [LARGE SCALE GENOMIC DNA]</scope>
    <source>
        <strain evidence="7 9">OYTSA14</strain>
        <strain evidence="8">PMTSA13</strain>
    </source>
</reference>
<evidence type="ECO:0000256" key="2">
    <source>
        <dbReference type="ARBA" id="ARBA00022649"/>
    </source>
</evidence>
<dbReference type="InterPro" id="IPR014795">
    <property type="entry name" value="TacA_1-like"/>
</dbReference>
<dbReference type="Gene3D" id="1.20.5.780">
    <property type="entry name" value="Single helix bin"/>
    <property type="match status" value="1"/>
</dbReference>
<organism evidence="7 9">
    <name type="scientific">Demequina capsici</name>
    <dbReference type="NCBI Taxonomy" id="3075620"/>
    <lineage>
        <taxon>Bacteria</taxon>
        <taxon>Bacillati</taxon>
        <taxon>Actinomycetota</taxon>
        <taxon>Actinomycetes</taxon>
        <taxon>Micrococcales</taxon>
        <taxon>Demequinaceae</taxon>
        <taxon>Demequina</taxon>
    </lineage>
</organism>
<dbReference type="Pfam" id="PF08681">
    <property type="entry name" value="TacA1"/>
    <property type="match status" value="1"/>
</dbReference>
<proteinExistence type="inferred from homology"/>
<accession>A0AA96FG09</accession>
<accession>A0AA96F873</accession>
<sequence length="92" mass="10315">MATPTRDEYLQMRITADAKDHLREAARASEQDLSTFVLQAAKKAADEVLAERWTFRLSDEDYDSFLAQLEEPARTLPGLAALASEPSPFSDR</sequence>
<dbReference type="EMBL" id="CP134879">
    <property type="protein sequence ID" value="WNM25896.1"/>
    <property type="molecule type" value="Genomic_DNA"/>
</dbReference>
<keyword evidence="9" id="KW-1185">Reference proteome</keyword>
<keyword evidence="5" id="KW-0804">Transcription</keyword>
<comment type="similarity">
    <text evidence="6">Belongs to the TacA antitoxin family.</text>
</comment>
<evidence type="ECO:0000256" key="1">
    <source>
        <dbReference type="ARBA" id="ARBA00022491"/>
    </source>
</evidence>
<evidence type="ECO:0000256" key="5">
    <source>
        <dbReference type="ARBA" id="ARBA00023163"/>
    </source>
</evidence>
<dbReference type="EMBL" id="CP134880">
    <property type="protein sequence ID" value="WNM28792.1"/>
    <property type="molecule type" value="Genomic_DNA"/>
</dbReference>
<protein>
    <submittedName>
        <fullName evidence="7">DUF1778 domain-containing protein</fullName>
    </submittedName>
</protein>
<evidence type="ECO:0000313" key="8">
    <source>
        <dbReference type="EMBL" id="WNM28792.1"/>
    </source>
</evidence>
<keyword evidence="4" id="KW-0238">DNA-binding</keyword>
<dbReference type="GO" id="GO:0006355">
    <property type="term" value="P:regulation of DNA-templated transcription"/>
    <property type="evidence" value="ECO:0007669"/>
    <property type="project" value="InterPro"/>
</dbReference>
<evidence type="ECO:0000256" key="4">
    <source>
        <dbReference type="ARBA" id="ARBA00023125"/>
    </source>
</evidence>
<dbReference type="AlphaFoldDB" id="A0AA96F873"/>
<keyword evidence="3" id="KW-0805">Transcription regulation</keyword>
<evidence type="ECO:0000313" key="7">
    <source>
        <dbReference type="EMBL" id="WNM25896.1"/>
    </source>
</evidence>
<dbReference type="Proteomes" id="UP001304125">
    <property type="component" value="Chromosome"/>
</dbReference>
<dbReference type="SUPFAM" id="SSF47598">
    <property type="entry name" value="Ribbon-helix-helix"/>
    <property type="match status" value="1"/>
</dbReference>
<dbReference type="PANTHER" id="PTHR35401:SF1">
    <property type="entry name" value="CYTOPLASMIC PROTEIN"/>
    <property type="match status" value="1"/>
</dbReference>
<dbReference type="InterPro" id="IPR010985">
    <property type="entry name" value="Ribbon_hlx_hlx"/>
</dbReference>
<dbReference type="RefSeq" id="WP_313501546.1">
    <property type="nucleotide sequence ID" value="NZ_CP134879.1"/>
</dbReference>
<evidence type="ECO:0000256" key="6">
    <source>
        <dbReference type="ARBA" id="ARBA00049988"/>
    </source>
</evidence>
<keyword evidence="2" id="KW-1277">Toxin-antitoxin system</keyword>
<evidence type="ECO:0000313" key="9">
    <source>
        <dbReference type="Proteomes" id="UP001304125"/>
    </source>
</evidence>
<dbReference type="GO" id="GO:0003677">
    <property type="term" value="F:DNA binding"/>
    <property type="evidence" value="ECO:0007669"/>
    <property type="project" value="UniProtKB-KW"/>
</dbReference>
<dbReference type="KEGG" id="dcp:RN607_07225"/>
<dbReference type="Proteomes" id="UP001303408">
    <property type="component" value="Chromosome"/>
</dbReference>
<evidence type="ECO:0000256" key="3">
    <source>
        <dbReference type="ARBA" id="ARBA00023015"/>
    </source>
</evidence>
<gene>
    <name evidence="7" type="ORF">RN606_07015</name>
    <name evidence="8" type="ORF">RN607_07225</name>
</gene>
<keyword evidence="1" id="KW-0678">Repressor</keyword>